<protein>
    <submittedName>
        <fullName evidence="2">Uncharacterized protein</fullName>
    </submittedName>
</protein>
<evidence type="ECO:0000313" key="2">
    <source>
        <dbReference type="EMBL" id="MBW0519631.1"/>
    </source>
</evidence>
<feature type="compositionally biased region" description="Basic and acidic residues" evidence="1">
    <location>
        <begin position="76"/>
        <end position="85"/>
    </location>
</feature>
<sequence>MNSHLHIKSFLVQEKTIEILGGWSPFYFKDKFKKMDNWLKNQLISSIDQKKELEMTTAFEKEGPIALISSKTAPEQSKEKPEVPQKKKRGTNNNQGKRKGKENWHRS</sequence>
<evidence type="ECO:0000313" key="3">
    <source>
        <dbReference type="Proteomes" id="UP000765509"/>
    </source>
</evidence>
<evidence type="ECO:0000256" key="1">
    <source>
        <dbReference type="SAM" id="MobiDB-lite"/>
    </source>
</evidence>
<accession>A0A9Q3EC17</accession>
<dbReference type="AlphaFoldDB" id="A0A9Q3EC17"/>
<gene>
    <name evidence="2" type="ORF">O181_059346</name>
</gene>
<organism evidence="2 3">
    <name type="scientific">Austropuccinia psidii MF-1</name>
    <dbReference type="NCBI Taxonomy" id="1389203"/>
    <lineage>
        <taxon>Eukaryota</taxon>
        <taxon>Fungi</taxon>
        <taxon>Dikarya</taxon>
        <taxon>Basidiomycota</taxon>
        <taxon>Pucciniomycotina</taxon>
        <taxon>Pucciniomycetes</taxon>
        <taxon>Pucciniales</taxon>
        <taxon>Sphaerophragmiaceae</taxon>
        <taxon>Austropuccinia</taxon>
    </lineage>
</organism>
<dbReference type="Proteomes" id="UP000765509">
    <property type="component" value="Unassembled WGS sequence"/>
</dbReference>
<reference evidence="2" key="1">
    <citation type="submission" date="2021-03" db="EMBL/GenBank/DDBJ databases">
        <title>Draft genome sequence of rust myrtle Austropuccinia psidii MF-1, a brazilian biotype.</title>
        <authorList>
            <person name="Quecine M.C."/>
            <person name="Pachon D.M.R."/>
            <person name="Bonatelli M.L."/>
            <person name="Correr F.H."/>
            <person name="Franceschini L.M."/>
            <person name="Leite T.F."/>
            <person name="Margarido G.R.A."/>
            <person name="Almeida C.A."/>
            <person name="Ferrarezi J.A."/>
            <person name="Labate C.A."/>
        </authorList>
    </citation>
    <scope>NUCLEOTIDE SEQUENCE</scope>
    <source>
        <strain evidence="2">MF-1</strain>
    </source>
</reference>
<proteinExistence type="predicted"/>
<name>A0A9Q3EC17_9BASI</name>
<keyword evidence="3" id="KW-1185">Reference proteome</keyword>
<feature type="compositionally biased region" description="Basic residues" evidence="1">
    <location>
        <begin position="86"/>
        <end position="100"/>
    </location>
</feature>
<feature type="region of interest" description="Disordered" evidence="1">
    <location>
        <begin position="64"/>
        <end position="107"/>
    </location>
</feature>
<dbReference type="EMBL" id="AVOT02027536">
    <property type="protein sequence ID" value="MBW0519631.1"/>
    <property type="molecule type" value="Genomic_DNA"/>
</dbReference>
<comment type="caution">
    <text evidence="2">The sequence shown here is derived from an EMBL/GenBank/DDBJ whole genome shotgun (WGS) entry which is preliminary data.</text>
</comment>